<dbReference type="Pfam" id="PF05721">
    <property type="entry name" value="PhyH"/>
    <property type="match status" value="1"/>
</dbReference>
<protein>
    <submittedName>
        <fullName evidence="1">Phytanoyl-CoA dioxygenase family protein</fullName>
    </submittedName>
</protein>
<dbReference type="RefSeq" id="WP_408169159.1">
    <property type="nucleotide sequence ID" value="NZ_JAQQFR010000011.1"/>
</dbReference>
<sequence>MSTLNLKSKIFDAPGFSKDVRLTQDELDIFRNAITEQWLSVIGAAHRELVPQFSEIGIPNYHQLAHLLTHETLWPKQTRCLPKHSCDKIKVLPFLQTLRDELGEFSISDVFYGDTHEAGREEIYWRLVRPHAAKDVGSLHADKWFHDVMGMDDQAFPSEAETVKIWIPIFSQPGKNGLMIVPNSHRKSYRYHAAPGAGGMKPVIDEDVSTLGAELMLTEPGNMLIFNEGILHGGAVNMGDQTRVSVEITMVFANRQTK</sequence>
<organism evidence="1 2">
    <name type="scientific">Herbaspirillum rhizosphaerae</name>
    <dbReference type="NCBI Taxonomy" id="346179"/>
    <lineage>
        <taxon>Bacteria</taxon>
        <taxon>Pseudomonadati</taxon>
        <taxon>Pseudomonadota</taxon>
        <taxon>Betaproteobacteria</taxon>
        <taxon>Burkholderiales</taxon>
        <taxon>Oxalobacteraceae</taxon>
        <taxon>Herbaspirillum</taxon>
    </lineage>
</organism>
<evidence type="ECO:0000313" key="1">
    <source>
        <dbReference type="EMBL" id="MFL9880079.1"/>
    </source>
</evidence>
<comment type="caution">
    <text evidence="1">The sequence shown here is derived from an EMBL/GenBank/DDBJ whole genome shotgun (WGS) entry which is preliminary data.</text>
</comment>
<dbReference type="Proteomes" id="UP001629214">
    <property type="component" value="Unassembled WGS sequence"/>
</dbReference>
<keyword evidence="1" id="KW-0223">Dioxygenase</keyword>
<keyword evidence="1" id="KW-0560">Oxidoreductase</keyword>
<keyword evidence="2" id="KW-1185">Reference proteome</keyword>
<dbReference type="GO" id="GO:0051213">
    <property type="term" value="F:dioxygenase activity"/>
    <property type="evidence" value="ECO:0007669"/>
    <property type="project" value="UniProtKB-KW"/>
</dbReference>
<dbReference type="Gene3D" id="2.60.120.620">
    <property type="entry name" value="q2cbj1_9rhob like domain"/>
    <property type="match status" value="1"/>
</dbReference>
<dbReference type="EMBL" id="JAQQFR010000011">
    <property type="protein sequence ID" value="MFL9880079.1"/>
    <property type="molecule type" value="Genomic_DNA"/>
</dbReference>
<evidence type="ECO:0000313" key="2">
    <source>
        <dbReference type="Proteomes" id="UP001629214"/>
    </source>
</evidence>
<proteinExistence type="predicted"/>
<dbReference type="InterPro" id="IPR008775">
    <property type="entry name" value="Phytyl_CoA_dOase-like"/>
</dbReference>
<reference evidence="1 2" key="1">
    <citation type="journal article" date="2024" name="Chem. Sci.">
        <title>Discovery of megapolipeptins by genome mining of a Burkholderiales bacteria collection.</title>
        <authorList>
            <person name="Paulo B.S."/>
            <person name="Recchia M.J.J."/>
            <person name="Lee S."/>
            <person name="Fergusson C.H."/>
            <person name="Romanowski S.B."/>
            <person name="Hernandez A."/>
            <person name="Krull N."/>
            <person name="Liu D.Y."/>
            <person name="Cavanagh H."/>
            <person name="Bos A."/>
            <person name="Gray C.A."/>
            <person name="Murphy B.T."/>
            <person name="Linington R.G."/>
            <person name="Eustaquio A.S."/>
        </authorList>
    </citation>
    <scope>NUCLEOTIDE SEQUENCE [LARGE SCALE GENOMIC DNA]</scope>
    <source>
        <strain evidence="1 2">RL21-008-BIB-B</strain>
    </source>
</reference>
<accession>A0ABW8ZDU7</accession>
<dbReference type="SUPFAM" id="SSF51197">
    <property type="entry name" value="Clavaminate synthase-like"/>
    <property type="match status" value="1"/>
</dbReference>
<name>A0ABW8ZDU7_9BURK</name>
<gene>
    <name evidence="1" type="ORF">PQR63_16890</name>
</gene>